<reference evidence="1 2" key="1">
    <citation type="journal article" date="2011" name="PLoS Pathog.">
        <title>Endophytic Life Strategies Decoded by Genome and Transcriptome Analyses of the Mutualistic Root Symbiont Piriformospora indica.</title>
        <authorList>
            <person name="Zuccaro A."/>
            <person name="Lahrmann U."/>
            <person name="Guldener U."/>
            <person name="Langen G."/>
            <person name="Pfiffi S."/>
            <person name="Biedenkopf D."/>
            <person name="Wong P."/>
            <person name="Samans B."/>
            <person name="Grimm C."/>
            <person name="Basiewicz M."/>
            <person name="Murat C."/>
            <person name="Martin F."/>
            <person name="Kogel K.H."/>
        </authorList>
    </citation>
    <scope>NUCLEOTIDE SEQUENCE [LARGE SCALE GENOMIC DNA]</scope>
    <source>
        <strain evidence="1 2">DSM 11827</strain>
    </source>
</reference>
<name>G4U0B3_SERID</name>
<dbReference type="EMBL" id="CAFZ01001181">
    <property type="protein sequence ID" value="CCA77006.1"/>
    <property type="molecule type" value="Genomic_DNA"/>
</dbReference>
<sequence length="56" mass="6270">MRLPVVDSKCQPASCDTTKLLRDIVSYRPSQHITSTSDDLTEIHSIRISSQRIRGG</sequence>
<evidence type="ECO:0000313" key="1">
    <source>
        <dbReference type="EMBL" id="CCA77006.1"/>
    </source>
</evidence>
<proteinExistence type="predicted"/>
<dbReference type="AlphaFoldDB" id="G4U0B3"/>
<evidence type="ECO:0000313" key="2">
    <source>
        <dbReference type="Proteomes" id="UP000007148"/>
    </source>
</evidence>
<protein>
    <submittedName>
        <fullName evidence="1">Uncharacterized protein</fullName>
    </submittedName>
</protein>
<comment type="caution">
    <text evidence="1">The sequence shown here is derived from an EMBL/GenBank/DDBJ whole genome shotgun (WGS) entry which is preliminary data.</text>
</comment>
<gene>
    <name evidence="1" type="ORF">PIIN_10991</name>
</gene>
<dbReference type="Proteomes" id="UP000007148">
    <property type="component" value="Unassembled WGS sequence"/>
</dbReference>
<organism evidence="1 2">
    <name type="scientific">Serendipita indica (strain DSM 11827)</name>
    <name type="common">Root endophyte fungus</name>
    <name type="synonym">Piriformospora indica</name>
    <dbReference type="NCBI Taxonomy" id="1109443"/>
    <lineage>
        <taxon>Eukaryota</taxon>
        <taxon>Fungi</taxon>
        <taxon>Dikarya</taxon>
        <taxon>Basidiomycota</taxon>
        <taxon>Agaricomycotina</taxon>
        <taxon>Agaricomycetes</taxon>
        <taxon>Sebacinales</taxon>
        <taxon>Serendipitaceae</taxon>
        <taxon>Serendipita</taxon>
    </lineage>
</organism>
<keyword evidence="2" id="KW-1185">Reference proteome</keyword>
<dbReference type="HOGENOM" id="CLU_3015035_0_0_1"/>
<accession>G4U0B3</accession>
<dbReference type="InParanoid" id="G4U0B3"/>